<evidence type="ECO:0000313" key="7">
    <source>
        <dbReference type="Proteomes" id="UP000316167"/>
    </source>
</evidence>
<dbReference type="AlphaFoldDB" id="A0A562S909"/>
<organism evidence="6 7">
    <name type="scientific">Lacibacter cauensis</name>
    <dbReference type="NCBI Taxonomy" id="510947"/>
    <lineage>
        <taxon>Bacteria</taxon>
        <taxon>Pseudomonadati</taxon>
        <taxon>Bacteroidota</taxon>
        <taxon>Chitinophagia</taxon>
        <taxon>Chitinophagales</taxon>
        <taxon>Chitinophagaceae</taxon>
        <taxon>Lacibacter</taxon>
    </lineage>
</organism>
<dbReference type="PANTHER" id="PTHR47506:SF3">
    <property type="entry name" value="HTH-TYPE TRANSCRIPTIONAL REGULATOR LMRA"/>
    <property type="match status" value="1"/>
</dbReference>
<dbReference type="PRINTS" id="PR00455">
    <property type="entry name" value="HTHTETR"/>
</dbReference>
<feature type="domain" description="HTH tetR-type" evidence="5">
    <location>
        <begin position="42"/>
        <end position="102"/>
    </location>
</feature>
<dbReference type="Pfam" id="PF00440">
    <property type="entry name" value="TetR_N"/>
    <property type="match status" value="1"/>
</dbReference>
<proteinExistence type="predicted"/>
<dbReference type="InterPro" id="IPR036271">
    <property type="entry name" value="Tet_transcr_reg_TetR-rel_C_sf"/>
</dbReference>
<keyword evidence="7" id="KW-1185">Reference proteome</keyword>
<dbReference type="EMBL" id="VLLE01000008">
    <property type="protein sequence ID" value="TWI77907.1"/>
    <property type="molecule type" value="Genomic_DNA"/>
</dbReference>
<evidence type="ECO:0000313" key="6">
    <source>
        <dbReference type="EMBL" id="TWI77907.1"/>
    </source>
</evidence>
<protein>
    <submittedName>
        <fullName evidence="6">TetR family transcriptional regulator</fullName>
    </submittedName>
</protein>
<evidence type="ECO:0000259" key="5">
    <source>
        <dbReference type="PROSITE" id="PS50977"/>
    </source>
</evidence>
<dbReference type="SUPFAM" id="SSF46689">
    <property type="entry name" value="Homeodomain-like"/>
    <property type="match status" value="1"/>
</dbReference>
<dbReference type="SUPFAM" id="SSF48498">
    <property type="entry name" value="Tetracyclin repressor-like, C-terminal domain"/>
    <property type="match status" value="1"/>
</dbReference>
<feature type="DNA-binding region" description="H-T-H motif" evidence="4">
    <location>
        <begin position="65"/>
        <end position="84"/>
    </location>
</feature>
<name>A0A562S909_9BACT</name>
<keyword evidence="2 4" id="KW-0238">DNA-binding</keyword>
<evidence type="ECO:0000256" key="3">
    <source>
        <dbReference type="ARBA" id="ARBA00023163"/>
    </source>
</evidence>
<gene>
    <name evidence="6" type="ORF">IQ13_4147</name>
</gene>
<keyword evidence="3" id="KW-0804">Transcription</keyword>
<dbReference type="GO" id="GO:0003677">
    <property type="term" value="F:DNA binding"/>
    <property type="evidence" value="ECO:0007669"/>
    <property type="project" value="UniProtKB-UniRule"/>
</dbReference>
<dbReference type="Gene3D" id="1.10.357.10">
    <property type="entry name" value="Tetracycline Repressor, domain 2"/>
    <property type="match status" value="1"/>
</dbReference>
<evidence type="ECO:0000256" key="1">
    <source>
        <dbReference type="ARBA" id="ARBA00023015"/>
    </source>
</evidence>
<dbReference type="InterPro" id="IPR011075">
    <property type="entry name" value="TetR_C"/>
</dbReference>
<dbReference type="InterPro" id="IPR001647">
    <property type="entry name" value="HTH_TetR"/>
</dbReference>
<sequence length="233" mass="25915">MKSSATDVAQLSSDTCCKIKYTNWYILSYICVIMSSASTKAERTKQFIVEKTAPVFNEKGFAGTSLSDLTIATGLTKGSIYGNFENKDEVALAAFDYNFARITNYIKDRILQTDSAIERLLVYPEVYREFLSIPFLKPGCPLLNTATEADDTHPLLKERVAKALAYWKTSLENQIKRGIQRGEIKPDTKPTEIAVILISLIEGAIMQAKVTGKPGELRIAMNFLTQLINGLKV</sequence>
<keyword evidence="1" id="KW-0805">Transcription regulation</keyword>
<dbReference type="Pfam" id="PF16925">
    <property type="entry name" value="TetR_C_13"/>
    <property type="match status" value="1"/>
</dbReference>
<dbReference type="InterPro" id="IPR009057">
    <property type="entry name" value="Homeodomain-like_sf"/>
</dbReference>
<accession>A0A562S909</accession>
<reference evidence="6 7" key="1">
    <citation type="journal article" date="2015" name="Stand. Genomic Sci.">
        <title>Genomic Encyclopedia of Bacterial and Archaeal Type Strains, Phase III: the genomes of soil and plant-associated and newly described type strains.</title>
        <authorList>
            <person name="Whitman W.B."/>
            <person name="Woyke T."/>
            <person name="Klenk H.P."/>
            <person name="Zhou Y."/>
            <person name="Lilburn T.G."/>
            <person name="Beck B.J."/>
            <person name="De Vos P."/>
            <person name="Vandamme P."/>
            <person name="Eisen J.A."/>
            <person name="Garrity G."/>
            <person name="Hugenholtz P."/>
            <person name="Kyrpides N.C."/>
        </authorList>
    </citation>
    <scope>NUCLEOTIDE SEQUENCE [LARGE SCALE GENOMIC DNA]</scope>
    <source>
        <strain evidence="6 7">CGMCC 1.7271</strain>
    </source>
</reference>
<dbReference type="PROSITE" id="PS50977">
    <property type="entry name" value="HTH_TETR_2"/>
    <property type="match status" value="1"/>
</dbReference>
<evidence type="ECO:0000256" key="4">
    <source>
        <dbReference type="PROSITE-ProRule" id="PRU00335"/>
    </source>
</evidence>
<evidence type="ECO:0000256" key="2">
    <source>
        <dbReference type="ARBA" id="ARBA00023125"/>
    </source>
</evidence>
<dbReference type="PANTHER" id="PTHR47506">
    <property type="entry name" value="TRANSCRIPTIONAL REGULATORY PROTEIN"/>
    <property type="match status" value="1"/>
</dbReference>
<comment type="caution">
    <text evidence="6">The sequence shown here is derived from an EMBL/GenBank/DDBJ whole genome shotgun (WGS) entry which is preliminary data.</text>
</comment>
<dbReference type="Proteomes" id="UP000316167">
    <property type="component" value="Unassembled WGS sequence"/>
</dbReference>